<organism evidence="1 2">
    <name type="scientific">Paracoccus seriniphilus</name>
    <dbReference type="NCBI Taxonomy" id="184748"/>
    <lineage>
        <taxon>Bacteria</taxon>
        <taxon>Pseudomonadati</taxon>
        <taxon>Pseudomonadota</taxon>
        <taxon>Alphaproteobacteria</taxon>
        <taxon>Rhodobacterales</taxon>
        <taxon>Paracoccaceae</taxon>
        <taxon>Paracoccus</taxon>
    </lineage>
</organism>
<proteinExistence type="predicted"/>
<dbReference type="AlphaFoldDB" id="A0A239Q330"/>
<evidence type="ECO:0000313" key="1">
    <source>
        <dbReference type="EMBL" id="SNT76623.1"/>
    </source>
</evidence>
<protein>
    <recommendedName>
        <fullName evidence="3">Transposase</fullName>
    </recommendedName>
</protein>
<dbReference type="PANTHER" id="PTHR35528:SF3">
    <property type="entry name" value="BLL1675 PROTEIN"/>
    <property type="match status" value="1"/>
</dbReference>
<reference evidence="1 2" key="1">
    <citation type="submission" date="2017-07" db="EMBL/GenBank/DDBJ databases">
        <authorList>
            <person name="Sun Z.S."/>
            <person name="Albrecht U."/>
            <person name="Echele G."/>
            <person name="Lee C.C."/>
        </authorList>
    </citation>
    <scope>NUCLEOTIDE SEQUENCE [LARGE SCALE GENOMIC DNA]</scope>
    <source>
        <strain evidence="1 2">DSM 14827</strain>
    </source>
</reference>
<accession>A0A239Q330</accession>
<gene>
    <name evidence="1" type="ORF">SAMN05444959_12318</name>
</gene>
<dbReference type="EMBL" id="FZQB01000023">
    <property type="protein sequence ID" value="SNT76623.1"/>
    <property type="molecule type" value="Genomic_DNA"/>
</dbReference>
<evidence type="ECO:0000313" key="2">
    <source>
        <dbReference type="Proteomes" id="UP000198307"/>
    </source>
</evidence>
<dbReference type="InterPro" id="IPR052183">
    <property type="entry name" value="IS_Transposase"/>
</dbReference>
<name>A0A239Q330_9RHOB</name>
<evidence type="ECO:0008006" key="3">
    <source>
        <dbReference type="Google" id="ProtNLM"/>
    </source>
</evidence>
<dbReference type="RefSeq" id="WP_143811502.1">
    <property type="nucleotide sequence ID" value="NZ_FZQB01000023.1"/>
</dbReference>
<dbReference type="PANTHER" id="PTHR35528">
    <property type="entry name" value="BLL1675 PROTEIN"/>
    <property type="match status" value="1"/>
</dbReference>
<dbReference type="Proteomes" id="UP000198307">
    <property type="component" value="Unassembled WGS sequence"/>
</dbReference>
<keyword evidence="2" id="KW-1185">Reference proteome</keyword>
<sequence>MTNARLHRRDRFPSDMIAHAVGLYFRFPLSLRMVEDLLAERIIMPRQTVWAWARDFRQEFAKTIRQRSAGLGQFYFKVCDRGQTIFGQVARLGCDQFHVVLDVPLHHVPCHAT</sequence>
<dbReference type="OrthoDB" id="4315389at2"/>